<proteinExistence type="predicted"/>
<keyword evidence="2" id="KW-0081">Bacteriolytic enzyme</keyword>
<evidence type="ECO:0000256" key="3">
    <source>
        <dbReference type="SAM" id="MobiDB-lite"/>
    </source>
</evidence>
<dbReference type="Proteomes" id="UP000002051">
    <property type="component" value="Unassembled WGS sequence"/>
</dbReference>
<organism evidence="4 6">
    <name type="scientific">Medicago truncatula</name>
    <name type="common">Barrel medic</name>
    <name type="synonym">Medicago tribuloides</name>
    <dbReference type="NCBI Taxonomy" id="3880"/>
    <lineage>
        <taxon>Eukaryota</taxon>
        <taxon>Viridiplantae</taxon>
        <taxon>Streptophyta</taxon>
        <taxon>Embryophyta</taxon>
        <taxon>Tracheophyta</taxon>
        <taxon>Spermatophyta</taxon>
        <taxon>Magnoliopsida</taxon>
        <taxon>eudicotyledons</taxon>
        <taxon>Gunneridae</taxon>
        <taxon>Pentapetalae</taxon>
        <taxon>rosids</taxon>
        <taxon>fabids</taxon>
        <taxon>Fabales</taxon>
        <taxon>Fabaceae</taxon>
        <taxon>Papilionoideae</taxon>
        <taxon>50 kb inversion clade</taxon>
        <taxon>NPAAA clade</taxon>
        <taxon>Hologalegina</taxon>
        <taxon>IRL clade</taxon>
        <taxon>Trifolieae</taxon>
        <taxon>Medicago</taxon>
    </lineage>
</organism>
<dbReference type="SUPFAM" id="SSF53955">
    <property type="entry name" value="Lysozyme-like"/>
    <property type="match status" value="1"/>
</dbReference>
<dbReference type="InterPro" id="IPR023346">
    <property type="entry name" value="Lysozyme-like_dom_sf"/>
</dbReference>
<name>A0A072TF36_MEDTR</name>
<dbReference type="EMBL" id="KL403425">
    <property type="protein sequence ID" value="KEH15643.1"/>
    <property type="molecule type" value="Genomic_DNA"/>
</dbReference>
<evidence type="ECO:0000313" key="6">
    <source>
        <dbReference type="Proteomes" id="UP000002051"/>
    </source>
</evidence>
<dbReference type="GO" id="GO:0009253">
    <property type="term" value="P:peptidoglycan catabolic process"/>
    <property type="evidence" value="ECO:0007669"/>
    <property type="project" value="InterPro"/>
</dbReference>
<feature type="region of interest" description="Disordered" evidence="3">
    <location>
        <begin position="335"/>
        <end position="367"/>
    </location>
</feature>
<dbReference type="GO" id="GO:0042742">
    <property type="term" value="P:defense response to bacterium"/>
    <property type="evidence" value="ECO:0007669"/>
    <property type="project" value="UniProtKB-KW"/>
</dbReference>
<dbReference type="AlphaFoldDB" id="A0A072TF36"/>
<dbReference type="InterPro" id="IPR002196">
    <property type="entry name" value="Glyco_hydro_24"/>
</dbReference>
<reference evidence="4 6" key="1">
    <citation type="journal article" date="2011" name="Nature">
        <title>The Medicago genome provides insight into the evolution of rhizobial symbioses.</title>
        <authorList>
            <person name="Young N.D."/>
            <person name="Debelle F."/>
            <person name="Oldroyd G.E."/>
            <person name="Geurts R."/>
            <person name="Cannon S.B."/>
            <person name="Udvardi M.K."/>
            <person name="Benedito V.A."/>
            <person name="Mayer K.F."/>
            <person name="Gouzy J."/>
            <person name="Schoof H."/>
            <person name="Van de Peer Y."/>
            <person name="Proost S."/>
            <person name="Cook D.R."/>
            <person name="Meyers B.C."/>
            <person name="Spannagl M."/>
            <person name="Cheung F."/>
            <person name="De Mita S."/>
            <person name="Krishnakumar V."/>
            <person name="Gundlach H."/>
            <person name="Zhou S."/>
            <person name="Mudge J."/>
            <person name="Bharti A.K."/>
            <person name="Murray J.D."/>
            <person name="Naoumkina M.A."/>
            <person name="Rosen B."/>
            <person name="Silverstein K.A."/>
            <person name="Tang H."/>
            <person name="Rombauts S."/>
            <person name="Zhao P.X."/>
            <person name="Zhou P."/>
            <person name="Barbe V."/>
            <person name="Bardou P."/>
            <person name="Bechner M."/>
            <person name="Bellec A."/>
            <person name="Berger A."/>
            <person name="Berges H."/>
            <person name="Bidwell S."/>
            <person name="Bisseling T."/>
            <person name="Choisne N."/>
            <person name="Couloux A."/>
            <person name="Denny R."/>
            <person name="Deshpande S."/>
            <person name="Dai X."/>
            <person name="Doyle J.J."/>
            <person name="Dudez A.M."/>
            <person name="Farmer A.D."/>
            <person name="Fouteau S."/>
            <person name="Franken C."/>
            <person name="Gibelin C."/>
            <person name="Gish J."/>
            <person name="Goldstein S."/>
            <person name="Gonzalez A.J."/>
            <person name="Green P.J."/>
            <person name="Hallab A."/>
            <person name="Hartog M."/>
            <person name="Hua A."/>
            <person name="Humphray S.J."/>
            <person name="Jeong D.H."/>
            <person name="Jing Y."/>
            <person name="Jocker A."/>
            <person name="Kenton S.M."/>
            <person name="Kim D.J."/>
            <person name="Klee K."/>
            <person name="Lai H."/>
            <person name="Lang C."/>
            <person name="Lin S."/>
            <person name="Macmil S.L."/>
            <person name="Magdelenat G."/>
            <person name="Matthews L."/>
            <person name="McCorrison J."/>
            <person name="Monaghan E.L."/>
            <person name="Mun J.H."/>
            <person name="Najar F.Z."/>
            <person name="Nicholson C."/>
            <person name="Noirot C."/>
            <person name="O'Bleness M."/>
            <person name="Paule C.R."/>
            <person name="Poulain J."/>
            <person name="Prion F."/>
            <person name="Qin B."/>
            <person name="Qu C."/>
            <person name="Retzel E.F."/>
            <person name="Riddle C."/>
            <person name="Sallet E."/>
            <person name="Samain S."/>
            <person name="Samson N."/>
            <person name="Sanders I."/>
            <person name="Saurat O."/>
            <person name="Scarpelli C."/>
            <person name="Schiex T."/>
            <person name="Segurens B."/>
            <person name="Severin A.J."/>
            <person name="Sherrier D.J."/>
            <person name="Shi R."/>
            <person name="Sims S."/>
            <person name="Singer S.R."/>
            <person name="Sinharoy S."/>
            <person name="Sterck L."/>
            <person name="Viollet A."/>
            <person name="Wang B.B."/>
            <person name="Wang K."/>
            <person name="Wang M."/>
            <person name="Wang X."/>
            <person name="Warfsmann J."/>
            <person name="Weissenbach J."/>
            <person name="White D.D."/>
            <person name="White J.D."/>
            <person name="Wiley G.B."/>
            <person name="Wincker P."/>
            <person name="Xing Y."/>
            <person name="Yang L."/>
            <person name="Yao Z."/>
            <person name="Ying F."/>
            <person name="Zhai J."/>
            <person name="Zhou L."/>
            <person name="Zuber A."/>
            <person name="Denarie J."/>
            <person name="Dixon R.A."/>
            <person name="May G.D."/>
            <person name="Schwartz D.C."/>
            <person name="Rogers J."/>
            <person name="Quetier F."/>
            <person name="Town C.D."/>
            <person name="Roe B.A."/>
        </authorList>
    </citation>
    <scope>NUCLEOTIDE SEQUENCE [LARGE SCALE GENOMIC DNA]</scope>
    <source>
        <strain evidence="4">A17</strain>
        <strain evidence="5 6">cv. Jemalong A17</strain>
    </source>
</reference>
<evidence type="ECO:0000313" key="4">
    <source>
        <dbReference type="EMBL" id="KEH15643.1"/>
    </source>
</evidence>
<dbReference type="Pfam" id="PF00959">
    <property type="entry name" value="Phage_lysozyme"/>
    <property type="match status" value="1"/>
</dbReference>
<reference evidence="5" key="3">
    <citation type="submission" date="2015-06" db="UniProtKB">
        <authorList>
            <consortium name="EnsemblPlants"/>
        </authorList>
    </citation>
    <scope>IDENTIFICATION</scope>
    <source>
        <strain evidence="5">cv. Jemalong A17</strain>
    </source>
</reference>
<gene>
    <name evidence="4" type="ORF">MTR_0701s0010</name>
</gene>
<dbReference type="InterPro" id="IPR023347">
    <property type="entry name" value="Lysozyme_dom_sf"/>
</dbReference>
<dbReference type="Gene3D" id="1.10.530.40">
    <property type="match status" value="1"/>
</dbReference>
<keyword evidence="6" id="KW-1185">Reference proteome</keyword>
<keyword evidence="1" id="KW-0929">Antimicrobial</keyword>
<accession>A0A072TF36</accession>
<evidence type="ECO:0000256" key="2">
    <source>
        <dbReference type="ARBA" id="ARBA00022638"/>
    </source>
</evidence>
<reference evidence="4 6" key="2">
    <citation type="journal article" date="2014" name="BMC Genomics">
        <title>An improved genome release (version Mt4.0) for the model legume Medicago truncatula.</title>
        <authorList>
            <person name="Tang H."/>
            <person name="Krishnakumar V."/>
            <person name="Bidwell S."/>
            <person name="Rosen B."/>
            <person name="Chan A."/>
            <person name="Zhou S."/>
            <person name="Gentzbittel L."/>
            <person name="Childs K.L."/>
            <person name="Yandell M."/>
            <person name="Gundlach H."/>
            <person name="Mayer K.F."/>
            <person name="Schwartz D.C."/>
            <person name="Town C.D."/>
        </authorList>
    </citation>
    <scope>GENOME REANNOTATION</scope>
    <source>
        <strain evidence="4">A17</strain>
        <strain evidence="5 6">cv. Jemalong A17</strain>
    </source>
</reference>
<sequence>MKSSATKISEKGLWFIYKQEANSESRQLHWPGGSSGVTLGPGYDMSKRSAAEVRRDMITIGMNEKDATHISAAAGLAGDAARNFAKDNKTLVVLAEAQEYALLRYIVPQYEERMRQYVDNSLSQHEYDAMVCYAYNSGGGLGKVAVLVNEDKFDEAANLIKKYVYSAGRRVSGLEKRRDDESNLLLHGSSAVLRVNATPTDDGSCRNGNFPLVNNTFALAKVTGKPNVYLLKDMEGCPLKGEAACRQRAYVIEGDTLIVGRAKGGYRCVFYPNKTGGSAGWVAADRLRLLPTATVVPSRAWAGQWRNGDDTLQLIPNGDGTLTMNGDAYWPSANPDPQMRPSGPNLGSVTARNAPEGNRLEVSENSGTYENEHTCKVTARLLGDLLVVADNSNCGGNNVSFTGIYRKSP</sequence>
<dbReference type="GO" id="GO:0016998">
    <property type="term" value="P:cell wall macromolecule catabolic process"/>
    <property type="evidence" value="ECO:0007669"/>
    <property type="project" value="InterPro"/>
</dbReference>
<dbReference type="GO" id="GO:0031640">
    <property type="term" value="P:killing of cells of another organism"/>
    <property type="evidence" value="ECO:0007669"/>
    <property type="project" value="UniProtKB-KW"/>
</dbReference>
<dbReference type="EnsemblPlants" id="KEH15643">
    <property type="protein sequence ID" value="KEH15643"/>
    <property type="gene ID" value="MTR_0701s0010"/>
</dbReference>
<evidence type="ECO:0000256" key="1">
    <source>
        <dbReference type="ARBA" id="ARBA00022529"/>
    </source>
</evidence>
<dbReference type="GO" id="GO:0003796">
    <property type="term" value="F:lysozyme activity"/>
    <property type="evidence" value="ECO:0007669"/>
    <property type="project" value="InterPro"/>
</dbReference>
<protein>
    <submittedName>
        <fullName evidence="4">Phage lysozyme protein</fullName>
    </submittedName>
</protein>
<evidence type="ECO:0000313" key="5">
    <source>
        <dbReference type="EnsemblPlants" id="KEH15643"/>
    </source>
</evidence>
<dbReference type="HOGENOM" id="CLU_673320_0_0_1"/>